<dbReference type="OrthoDB" id="6512184at2759"/>
<dbReference type="InterPro" id="IPR000172">
    <property type="entry name" value="GMC_OxRdtase_N"/>
</dbReference>
<evidence type="ECO:0000256" key="1">
    <source>
        <dbReference type="ARBA" id="ARBA00001974"/>
    </source>
</evidence>
<dbReference type="PROSITE" id="PS00623">
    <property type="entry name" value="GMC_OXRED_1"/>
    <property type="match status" value="1"/>
</dbReference>
<dbReference type="SUPFAM" id="SSF51905">
    <property type="entry name" value="FAD/NAD(P)-binding domain"/>
    <property type="match status" value="2"/>
</dbReference>
<feature type="domain" description="Glucose-methanol-choline oxidoreductase N-terminal" evidence="8">
    <location>
        <begin position="284"/>
        <end position="298"/>
    </location>
</feature>
<organism evidence="9">
    <name type="scientific">Oppiella nova</name>
    <dbReference type="NCBI Taxonomy" id="334625"/>
    <lineage>
        <taxon>Eukaryota</taxon>
        <taxon>Metazoa</taxon>
        <taxon>Ecdysozoa</taxon>
        <taxon>Arthropoda</taxon>
        <taxon>Chelicerata</taxon>
        <taxon>Arachnida</taxon>
        <taxon>Acari</taxon>
        <taxon>Acariformes</taxon>
        <taxon>Sarcoptiformes</taxon>
        <taxon>Oribatida</taxon>
        <taxon>Brachypylina</taxon>
        <taxon>Oppioidea</taxon>
        <taxon>Oppiidae</taxon>
        <taxon>Oppiella</taxon>
    </lineage>
</organism>
<feature type="non-terminal residue" evidence="9">
    <location>
        <position position="686"/>
    </location>
</feature>
<evidence type="ECO:0000259" key="8">
    <source>
        <dbReference type="PROSITE" id="PS00624"/>
    </source>
</evidence>
<dbReference type="PANTHER" id="PTHR11552">
    <property type="entry name" value="GLUCOSE-METHANOL-CHOLINE GMC OXIDOREDUCTASE"/>
    <property type="match status" value="1"/>
</dbReference>
<dbReference type="PROSITE" id="PS00624">
    <property type="entry name" value="GMC_OXRED_2"/>
    <property type="match status" value="1"/>
</dbReference>
<dbReference type="Proteomes" id="UP000728032">
    <property type="component" value="Unassembled WGS sequence"/>
</dbReference>
<sequence>MMNPLLIPSPPLSVQWFTFQLKPSYDYIVVGAGSAGSIVACRLAHEMGDKVLLIEAGVGLDAVITDFPGMFINNLKTPSRFWPYVNEPQPEVGQAYGNRQTSEAKGKALGGSSTVNLMIYNRGNRKYYDSIARDFGANGWSFEQLLPYFKKSENNTDPNVDPIYHGRSGPVGVSTPSAIDTPLLHWQKALTEQGFPVVDLNGPTQYGTSIMQSTIRDGMRQSTANSYLEFSDICPDINIVTGAFVTKVLITGQMNNAKAYGVEFKKGNRIYRVMANKEVIISAGTIGSSLLLLWSGIGPREHLHLLGQPVYADLPVGQNLQNHVAVAIPMLIRNTSSVLPTPELNVPQMYQALFENMGPLTQMPVSYLLYNSSVNPDWTYPDIAIHVCVVNQGEFGFKNGKPMGVRLNEWTQYFRHLSYNNYLEVIAVLFRPKSVGNVRLRSPDPQVLPIIEENFLKHPDDKQALLDAIRYAYYVIEETSVSRDVYVNPQPFPGCTYCPSGPVWQCTSYHICIIREVGRSFQNPVGTCRMGGQHRTDVVVDERLRVRGVSSLRVIDTSVFPAVINANANAAALAVGEKGADLVLEDHRTQFGSDPGYDQSWKHKFCTQQRQQIHDSFANRYQFNTSYDYIVVGAGSAGSIVACRLAHEKGNRVLLLEAGDGQDSVMTDFPGMFGYNLQNPSRIWQY</sequence>
<evidence type="ECO:0000256" key="3">
    <source>
        <dbReference type="ARBA" id="ARBA00022630"/>
    </source>
</evidence>
<evidence type="ECO:0000256" key="4">
    <source>
        <dbReference type="ARBA" id="ARBA00022827"/>
    </source>
</evidence>
<evidence type="ECO:0000313" key="10">
    <source>
        <dbReference type="Proteomes" id="UP000728032"/>
    </source>
</evidence>
<dbReference type="InterPro" id="IPR036188">
    <property type="entry name" value="FAD/NAD-bd_sf"/>
</dbReference>
<comment type="similarity">
    <text evidence="2 6">Belongs to the GMC oxidoreductase family.</text>
</comment>
<dbReference type="EMBL" id="OC925522">
    <property type="protein sequence ID" value="CAD7656176.1"/>
    <property type="molecule type" value="Genomic_DNA"/>
</dbReference>
<dbReference type="InterPro" id="IPR007867">
    <property type="entry name" value="GMC_OxRtase_C"/>
</dbReference>
<feature type="binding site" evidence="5">
    <location>
        <position position="245"/>
    </location>
    <ligand>
        <name>FAD</name>
        <dbReference type="ChEBI" id="CHEBI:57692"/>
    </ligand>
</feature>
<dbReference type="GO" id="GO:0016614">
    <property type="term" value="F:oxidoreductase activity, acting on CH-OH group of donors"/>
    <property type="evidence" value="ECO:0007669"/>
    <property type="project" value="InterPro"/>
</dbReference>
<dbReference type="PANTHER" id="PTHR11552:SF147">
    <property type="entry name" value="CHOLINE DEHYDROGENASE, MITOCHONDRIAL"/>
    <property type="match status" value="1"/>
</dbReference>
<dbReference type="Gene3D" id="3.50.50.60">
    <property type="entry name" value="FAD/NAD(P)-binding domain"/>
    <property type="match status" value="2"/>
</dbReference>
<comment type="cofactor">
    <cofactor evidence="1 5">
        <name>FAD</name>
        <dbReference type="ChEBI" id="CHEBI:57692"/>
    </cofactor>
</comment>
<dbReference type="GO" id="GO:0050660">
    <property type="term" value="F:flavin adenine dinucleotide binding"/>
    <property type="evidence" value="ECO:0007669"/>
    <property type="project" value="InterPro"/>
</dbReference>
<dbReference type="PIRSF" id="PIRSF000137">
    <property type="entry name" value="Alcohol_oxidase"/>
    <property type="match status" value="1"/>
</dbReference>
<name>A0A7R9QS39_9ACAR</name>
<evidence type="ECO:0000256" key="2">
    <source>
        <dbReference type="ARBA" id="ARBA00010790"/>
    </source>
</evidence>
<keyword evidence="4 5" id="KW-0274">FAD</keyword>
<dbReference type="InterPro" id="IPR012132">
    <property type="entry name" value="GMC_OxRdtase"/>
</dbReference>
<gene>
    <name evidence="9" type="ORF">ONB1V03_LOCUS12816</name>
</gene>
<evidence type="ECO:0000313" key="9">
    <source>
        <dbReference type="EMBL" id="CAD7656176.1"/>
    </source>
</evidence>
<feature type="domain" description="Glucose-methanol-choline oxidoreductase N-terminal" evidence="7">
    <location>
        <begin position="106"/>
        <end position="129"/>
    </location>
</feature>
<dbReference type="Pfam" id="PF00732">
    <property type="entry name" value="GMC_oxred_N"/>
    <property type="match status" value="1"/>
</dbReference>
<keyword evidence="3 6" id="KW-0285">Flavoprotein</keyword>
<dbReference type="EMBL" id="CAJPVJ010010697">
    <property type="protein sequence ID" value="CAG2173363.1"/>
    <property type="molecule type" value="Genomic_DNA"/>
</dbReference>
<protein>
    <recommendedName>
        <fullName evidence="7 8">Glucose-methanol-choline oxidoreductase N-terminal domain-containing protein</fullName>
    </recommendedName>
</protein>
<proteinExistence type="inferred from homology"/>
<reference evidence="9" key="1">
    <citation type="submission" date="2020-11" db="EMBL/GenBank/DDBJ databases">
        <authorList>
            <person name="Tran Van P."/>
        </authorList>
    </citation>
    <scope>NUCLEOTIDE SEQUENCE</scope>
</reference>
<dbReference type="AlphaFoldDB" id="A0A7R9QS39"/>
<dbReference type="SUPFAM" id="SSF54373">
    <property type="entry name" value="FAD-linked reductases, C-terminal domain"/>
    <property type="match status" value="1"/>
</dbReference>
<accession>A0A7R9QS39</accession>
<evidence type="ECO:0000256" key="6">
    <source>
        <dbReference type="RuleBase" id="RU003968"/>
    </source>
</evidence>
<evidence type="ECO:0000259" key="7">
    <source>
        <dbReference type="PROSITE" id="PS00623"/>
    </source>
</evidence>
<keyword evidence="10" id="KW-1185">Reference proteome</keyword>
<dbReference type="Pfam" id="PF05199">
    <property type="entry name" value="GMC_oxred_C"/>
    <property type="match status" value="1"/>
</dbReference>
<evidence type="ECO:0000256" key="5">
    <source>
        <dbReference type="PIRSR" id="PIRSR000137-2"/>
    </source>
</evidence>
<dbReference type="Gene3D" id="3.30.560.10">
    <property type="entry name" value="Glucose Oxidase, domain 3"/>
    <property type="match status" value="1"/>
</dbReference>